<dbReference type="PANTHER" id="PTHR21621">
    <property type="entry name" value="RIBOSOMAL PROTEIN S6 MODIFICATION PROTEIN"/>
    <property type="match status" value="1"/>
</dbReference>
<evidence type="ECO:0000259" key="2">
    <source>
        <dbReference type="PROSITE" id="PS50975"/>
    </source>
</evidence>
<evidence type="ECO:0000313" key="4">
    <source>
        <dbReference type="Proteomes" id="UP001597451"/>
    </source>
</evidence>
<keyword evidence="1" id="KW-0547">Nucleotide-binding</keyword>
<feature type="domain" description="ATP-grasp" evidence="2">
    <location>
        <begin position="103"/>
        <end position="281"/>
    </location>
</feature>
<dbReference type="Gene3D" id="3.30.470.20">
    <property type="entry name" value="ATP-grasp fold, B domain"/>
    <property type="match status" value="1"/>
</dbReference>
<accession>A0ABW5PZJ6</accession>
<dbReference type="Gene3D" id="3.40.50.20">
    <property type="match status" value="1"/>
</dbReference>
<dbReference type="Pfam" id="PF08443">
    <property type="entry name" value="RimK"/>
    <property type="match status" value="1"/>
</dbReference>
<organism evidence="3 4">
    <name type="scientific">Oceanobacillus kapialis</name>
    <dbReference type="NCBI Taxonomy" id="481353"/>
    <lineage>
        <taxon>Bacteria</taxon>
        <taxon>Bacillati</taxon>
        <taxon>Bacillota</taxon>
        <taxon>Bacilli</taxon>
        <taxon>Bacillales</taxon>
        <taxon>Bacillaceae</taxon>
        <taxon>Oceanobacillus</taxon>
    </lineage>
</organism>
<dbReference type="RefSeq" id="WP_379561426.1">
    <property type="nucleotide sequence ID" value="NZ_CP085256.1"/>
</dbReference>
<evidence type="ECO:0000313" key="3">
    <source>
        <dbReference type="EMBL" id="MFD2628690.1"/>
    </source>
</evidence>
<name>A0ABW5PZJ6_9BACI</name>
<dbReference type="SUPFAM" id="SSF56059">
    <property type="entry name" value="Glutathione synthetase ATP-binding domain-like"/>
    <property type="match status" value="1"/>
</dbReference>
<dbReference type="EMBL" id="JBHUMX010000019">
    <property type="protein sequence ID" value="MFD2628690.1"/>
    <property type="molecule type" value="Genomic_DNA"/>
</dbReference>
<keyword evidence="1" id="KW-0067">ATP-binding</keyword>
<gene>
    <name evidence="3" type="ORF">ACFSUN_07805</name>
</gene>
<dbReference type="Proteomes" id="UP001597451">
    <property type="component" value="Unassembled WGS sequence"/>
</dbReference>
<dbReference type="PANTHER" id="PTHR21621:SF0">
    <property type="entry name" value="BETA-CITRYLGLUTAMATE SYNTHASE B-RELATED"/>
    <property type="match status" value="1"/>
</dbReference>
<evidence type="ECO:0000256" key="1">
    <source>
        <dbReference type="PROSITE-ProRule" id="PRU00409"/>
    </source>
</evidence>
<dbReference type="PROSITE" id="PS50975">
    <property type="entry name" value="ATP_GRASP"/>
    <property type="match status" value="1"/>
</dbReference>
<dbReference type="GO" id="GO:0016874">
    <property type="term" value="F:ligase activity"/>
    <property type="evidence" value="ECO:0007669"/>
    <property type="project" value="UniProtKB-KW"/>
</dbReference>
<proteinExistence type="predicted"/>
<comment type="caution">
    <text evidence="3">The sequence shown here is derived from an EMBL/GenBank/DDBJ whole genome shotgun (WGS) entry which is preliminary data.</text>
</comment>
<dbReference type="InterPro" id="IPR013651">
    <property type="entry name" value="ATP-grasp_RimK-type"/>
</dbReference>
<sequence>MINGWLIYNKQKARENDTYIRWFQTEASLQNISLSLLYREELTIGVENNQPIVKLKGETISFPDFAVVRVIDPLFSRHLEAGGIPVFNSSFISEIANDKTKTHLAIQHLGIPMLDSFFIRRKDTLALTPPMDYPFVLKDPKSSGGNQVFFIKDASMFKQRIQLIDSEYLLLQSCKVQIGKDIRVFVVGKNIIGAVLRKSDTDFRANYKLGGTAEIYPLSKNEKEFVTKIIASFDFDMVGIDFLLDENGQLLFNEIEDIVGSRTLSTVSDVNLLKLYVEHILHKINAHNRNEWSYK</sequence>
<keyword evidence="3" id="KW-0436">Ligase</keyword>
<protein>
    <submittedName>
        <fullName evidence="3">RimK family alpha-L-glutamate ligase</fullName>
    </submittedName>
</protein>
<dbReference type="InterPro" id="IPR011761">
    <property type="entry name" value="ATP-grasp"/>
</dbReference>
<reference evidence="4" key="1">
    <citation type="journal article" date="2019" name="Int. J. Syst. Evol. Microbiol.">
        <title>The Global Catalogue of Microorganisms (GCM) 10K type strain sequencing project: providing services to taxonomists for standard genome sequencing and annotation.</title>
        <authorList>
            <consortium name="The Broad Institute Genomics Platform"/>
            <consortium name="The Broad Institute Genome Sequencing Center for Infectious Disease"/>
            <person name="Wu L."/>
            <person name="Ma J."/>
        </authorList>
    </citation>
    <scope>NUCLEOTIDE SEQUENCE [LARGE SCALE GENOMIC DNA]</scope>
    <source>
        <strain evidence="4">TISTR 1858</strain>
    </source>
</reference>
<keyword evidence="4" id="KW-1185">Reference proteome</keyword>